<dbReference type="InterPro" id="IPR058581">
    <property type="entry name" value="TM_HPP"/>
</dbReference>
<dbReference type="Proteomes" id="UP000321306">
    <property type="component" value="Unassembled WGS sequence"/>
</dbReference>
<keyword evidence="4" id="KW-1185">Reference proteome</keyword>
<gene>
    <name evidence="3" type="ORF">DC3_49600</name>
</gene>
<dbReference type="PANTHER" id="PTHR33741:SF5">
    <property type="entry name" value="TRANSMEMBRANE PROTEIN DDB_G0269096-RELATED"/>
    <property type="match status" value="1"/>
</dbReference>
<dbReference type="OrthoDB" id="9811720at2"/>
<comment type="caution">
    <text evidence="3">The sequence shown here is derived from an EMBL/GenBank/DDBJ whole genome shotgun (WGS) entry which is preliminary data.</text>
</comment>
<dbReference type="AlphaFoldDB" id="A0A511N900"/>
<dbReference type="PANTHER" id="PTHR33741">
    <property type="entry name" value="TRANSMEMBRANE PROTEIN DDB_G0269096-RELATED"/>
    <property type="match status" value="1"/>
</dbReference>
<proteinExistence type="predicted"/>
<evidence type="ECO:0000313" key="3">
    <source>
        <dbReference type="EMBL" id="GEM49325.1"/>
    </source>
</evidence>
<dbReference type="InterPro" id="IPR007065">
    <property type="entry name" value="HPP"/>
</dbReference>
<evidence type="ECO:0000256" key="1">
    <source>
        <dbReference type="SAM" id="Phobius"/>
    </source>
</evidence>
<reference evidence="3 4" key="1">
    <citation type="submission" date="2019-07" db="EMBL/GenBank/DDBJ databases">
        <title>Whole genome shotgun sequence of Deinococcus cellulosilyticus NBRC 106333.</title>
        <authorList>
            <person name="Hosoyama A."/>
            <person name="Uohara A."/>
            <person name="Ohji S."/>
            <person name="Ichikawa N."/>
        </authorList>
    </citation>
    <scope>NUCLEOTIDE SEQUENCE [LARGE SCALE GENOMIC DNA]</scope>
    <source>
        <strain evidence="3 4">NBRC 106333</strain>
    </source>
</reference>
<keyword evidence="1" id="KW-1133">Transmembrane helix</keyword>
<feature type="domain" description="HPP transmembrane region" evidence="2">
    <location>
        <begin position="3"/>
        <end position="151"/>
    </location>
</feature>
<feature type="transmembrane region" description="Helical" evidence="1">
    <location>
        <begin position="122"/>
        <end position="142"/>
    </location>
</feature>
<accession>A0A511N900</accession>
<dbReference type="Pfam" id="PF04982">
    <property type="entry name" value="TM_HPP"/>
    <property type="match status" value="1"/>
</dbReference>
<organism evidence="3 4">
    <name type="scientific">Deinococcus cellulosilyticus (strain DSM 18568 / NBRC 106333 / KACC 11606 / 5516J-15)</name>
    <dbReference type="NCBI Taxonomy" id="1223518"/>
    <lineage>
        <taxon>Bacteria</taxon>
        <taxon>Thermotogati</taxon>
        <taxon>Deinococcota</taxon>
        <taxon>Deinococci</taxon>
        <taxon>Deinococcales</taxon>
        <taxon>Deinococcaceae</taxon>
        <taxon>Deinococcus</taxon>
    </lineage>
</organism>
<keyword evidence="1" id="KW-0472">Membrane</keyword>
<protein>
    <recommendedName>
        <fullName evidence="2">HPP transmembrane region domain-containing protein</fullName>
    </recommendedName>
</protein>
<name>A0A511N900_DEIC1</name>
<keyword evidence="1" id="KW-0812">Transmembrane</keyword>
<feature type="transmembrane region" description="Helical" evidence="1">
    <location>
        <begin position="86"/>
        <end position="102"/>
    </location>
</feature>
<feature type="transmembrane region" description="Helical" evidence="1">
    <location>
        <begin position="59"/>
        <end position="79"/>
    </location>
</feature>
<dbReference type="RefSeq" id="WP_146889672.1">
    <property type="nucleotide sequence ID" value="NZ_BJXB01000032.1"/>
</dbReference>
<evidence type="ECO:0000313" key="4">
    <source>
        <dbReference type="Proteomes" id="UP000321306"/>
    </source>
</evidence>
<sequence length="155" mass="16367">MSRPRFRPSLLAFAGAFLGILSLSLITNLTHFTVLFAPLAASAVILFALHESPLAQPRAIIGGHLLAALVGFGVLHLLGDTPVSQGTAVGLSIALMMLTRTLHPPAGATSLVIVQAAPHMGFLLSSLLPGTALLVMVGMIYHRFGARQHYPKSLW</sequence>
<dbReference type="EMBL" id="BJXB01000032">
    <property type="protein sequence ID" value="GEM49325.1"/>
    <property type="molecule type" value="Genomic_DNA"/>
</dbReference>
<evidence type="ECO:0000259" key="2">
    <source>
        <dbReference type="Pfam" id="PF04982"/>
    </source>
</evidence>